<dbReference type="GO" id="GO:0009055">
    <property type="term" value="F:electron transfer activity"/>
    <property type="evidence" value="ECO:0007669"/>
    <property type="project" value="UniProtKB-UniRule"/>
</dbReference>
<reference evidence="9" key="1">
    <citation type="journal article" date="2016" name="Mitochondrial DNA Part B Resour">
        <title>Organellar genome analysis of the heteromorphic red alga Mastocarpus papillatus (Phyllophoraceae, Rhodophyta).</title>
        <authorList>
            <person name="Hughey J.R."/>
            <person name="Mumford T.F."/>
            <person name="Navarrete-Fernandez T.M."/>
            <person name="Huber S.R."/>
            <person name="Freese J.M."/>
            <person name="Murray E.M.C."/>
            <person name="Sissini M.N."/>
            <person name="Gentilhomme A."/>
        </authorList>
    </citation>
    <scope>NUCLEOTIDE SEQUENCE</scope>
</reference>
<evidence type="ECO:0000256" key="1">
    <source>
        <dbReference type="ARBA" id="ARBA00004167"/>
    </source>
</evidence>
<dbReference type="AlphaFoldDB" id="A0A342RZJ4"/>
<keyword evidence="2 7" id="KW-0813">Transport</keyword>
<dbReference type="SUPFAM" id="SSF103441">
    <property type="entry name" value="PetM subunit of the cytochrome b6f complex"/>
    <property type="match status" value="1"/>
</dbReference>
<evidence type="ECO:0000256" key="4">
    <source>
        <dbReference type="ARBA" id="ARBA00022982"/>
    </source>
</evidence>
<comment type="subunit">
    <text evidence="7">The 4 large subunits of the cytochrome b6-f complex are cytochrome b6, subunit IV (17 kDa polypeptide, PetD), cytochrome f and the Rieske protein, while the 4 small subunits are PetG, PetL, PetM and PetN. The complex functions as a dimer.</text>
</comment>
<keyword evidence="4 7" id="KW-0249">Electron transport</keyword>
<evidence type="ECO:0000256" key="5">
    <source>
        <dbReference type="ARBA" id="ARBA00022989"/>
    </source>
</evidence>
<dbReference type="GeneID" id="29072116"/>
<keyword evidence="7" id="KW-0793">Thylakoid</keyword>
<keyword evidence="3 7" id="KW-0812">Transmembrane</keyword>
<comment type="function">
    <text evidence="7">Component of the cytochrome b6-f complex, which mediates electron transfer between photosystem II (PSII) and photosystem I (PSI), cyclic electron flow around PSI, and state transitions.</text>
</comment>
<dbReference type="GO" id="GO:0009512">
    <property type="term" value="C:cytochrome b6f complex"/>
    <property type="evidence" value="ECO:0007669"/>
    <property type="project" value="InterPro"/>
</dbReference>
<gene>
    <name evidence="7 9" type="primary">petM</name>
</gene>
<accession>A0A342RZJ4</accession>
<keyword evidence="5 7" id="KW-1133">Transmembrane helix</keyword>
<keyword evidence="7" id="KW-0602">Photosynthesis</keyword>
<dbReference type="RefSeq" id="YP_009295656.1">
    <property type="nucleotide sequence ID" value="NC_031167.1"/>
</dbReference>
<dbReference type="GO" id="GO:0042651">
    <property type="term" value="C:thylakoid membrane"/>
    <property type="evidence" value="ECO:0007669"/>
    <property type="project" value="UniProtKB-UniRule"/>
</dbReference>
<comment type="similarity">
    <text evidence="7">Belongs to the PetM family.</text>
</comment>
<evidence type="ECO:0000313" key="9">
    <source>
        <dbReference type="EMBL" id="AOL58140.1"/>
    </source>
</evidence>
<dbReference type="InterPro" id="IPR012595">
    <property type="entry name" value="PetM_cyt_b6/f_cplx_su7"/>
</dbReference>
<dbReference type="EMBL" id="KX525588">
    <property type="protein sequence ID" value="AOL58140.1"/>
    <property type="molecule type" value="Genomic_DNA"/>
</dbReference>
<evidence type="ECO:0000256" key="7">
    <source>
        <dbReference type="HAMAP-Rule" id="MF_00396"/>
    </source>
</evidence>
<evidence type="ECO:0000256" key="8">
    <source>
        <dbReference type="SAM" id="Phobius"/>
    </source>
</evidence>
<comment type="subcellular location">
    <subcellularLocation>
        <location evidence="7">Cellular thylakoid membrane</location>
        <topology evidence="7">Single-pass membrane protein</topology>
    </subcellularLocation>
    <subcellularLocation>
        <location evidence="1">Membrane</location>
        <topology evidence="1">Single-pass membrane protein</topology>
    </subcellularLocation>
</comment>
<evidence type="ECO:0000256" key="6">
    <source>
        <dbReference type="ARBA" id="ARBA00023136"/>
    </source>
</evidence>
<proteinExistence type="inferred from homology"/>
<protein>
    <recommendedName>
        <fullName evidence="7">Cytochrome b6-f complex subunit 7</fullName>
    </recommendedName>
    <alternativeName>
        <fullName evidence="7">Cytochrome b6-f complex subunit PetM</fullName>
    </alternativeName>
    <alternativeName>
        <fullName evidence="7">Cytochrome b6-f complex subunit VII</fullName>
    </alternativeName>
</protein>
<keyword evidence="6 7" id="KW-0472">Membrane</keyword>
<feature type="transmembrane region" description="Helical" evidence="8">
    <location>
        <begin position="6"/>
        <end position="27"/>
    </location>
</feature>
<evidence type="ECO:0000256" key="2">
    <source>
        <dbReference type="ARBA" id="ARBA00022448"/>
    </source>
</evidence>
<name>A0A342RZJ4_9FLOR</name>
<keyword evidence="9" id="KW-0934">Plastid</keyword>
<dbReference type="HAMAP" id="MF_00396">
    <property type="entry name" value="Cytb6_f_PetM"/>
    <property type="match status" value="1"/>
</dbReference>
<dbReference type="GO" id="GO:0015979">
    <property type="term" value="P:photosynthesis"/>
    <property type="evidence" value="ECO:0007669"/>
    <property type="project" value="UniProtKB-KW"/>
</dbReference>
<organism evidence="9">
    <name type="scientific">Mastocarpus papillatus</name>
    <dbReference type="NCBI Taxonomy" id="31436"/>
    <lineage>
        <taxon>Eukaryota</taxon>
        <taxon>Rhodophyta</taxon>
        <taxon>Florideophyceae</taxon>
        <taxon>Rhodymeniophycidae</taxon>
        <taxon>Gigartinales</taxon>
        <taxon>Phyllophoraceae</taxon>
        <taxon>Mastocarpus</taxon>
    </lineage>
</organism>
<geneLocation type="plastid" evidence="9"/>
<evidence type="ECO:0000256" key="3">
    <source>
        <dbReference type="ARBA" id="ARBA00022692"/>
    </source>
</evidence>
<sequence>MVNEILQTSVISSTLILVGLILGFLLLKIQGE</sequence>
<dbReference type="Pfam" id="PF08041">
    <property type="entry name" value="PetM"/>
    <property type="match status" value="1"/>
</dbReference>